<dbReference type="Proteomes" id="UP001174909">
    <property type="component" value="Unassembled WGS sequence"/>
</dbReference>
<proteinExistence type="predicted"/>
<organism evidence="3 4">
    <name type="scientific">Geodia barretti</name>
    <name type="common">Barrett's horny sponge</name>
    <dbReference type="NCBI Taxonomy" id="519541"/>
    <lineage>
        <taxon>Eukaryota</taxon>
        <taxon>Metazoa</taxon>
        <taxon>Porifera</taxon>
        <taxon>Demospongiae</taxon>
        <taxon>Heteroscleromorpha</taxon>
        <taxon>Tetractinellida</taxon>
        <taxon>Astrophorina</taxon>
        <taxon>Geodiidae</taxon>
        <taxon>Geodia</taxon>
    </lineage>
</organism>
<keyword evidence="4" id="KW-1185">Reference proteome</keyword>
<sequence>MLDSLDRHSRDSTLFQFTTKRLRDFIDPKHLLIQIDEQFDFQKLVEPLEDYYCRDNGRPAIHPEVLVRALLISSLYNVTSFRRLCSAISENLAFRWFCFLNIDDKVFDHSTISYFIERVGNEGFGEIFQRFNEELLRLGLLSRQMYADSSLVRANVSGRNLSRSGMSVEEFKEKAVEENGLFVLRERQVDKDGVISERVRHFQNSKGRMPLNKVDTDARWSTNKRNKRPNLHYKENIIVEGSGFILARRATHGSEGDWKPVIDMLGQLPIKPESLAADTGYSAGPLRKHLEEVGITAYIPIHPNQKNSVVAQRGFTYHGDHLVCPEGKVLRRRAFHSRDRSYQYVAHQKDCQKCPVRTECLPPKQKRRFVALTMYQPVYLRAKERNESEAYKQEMASRRSTVEGVFASQDRLGWERCKLRGLWKVDCEGYISALAHNFSKAVRKLGGMGPPGPAVISERAAMASG</sequence>
<comment type="caution">
    <text evidence="3">The sequence shown here is derived from an EMBL/GenBank/DDBJ whole genome shotgun (WGS) entry which is preliminary data.</text>
</comment>
<reference evidence="3" key="1">
    <citation type="submission" date="2023-03" db="EMBL/GenBank/DDBJ databases">
        <authorList>
            <person name="Steffen K."/>
            <person name="Cardenas P."/>
        </authorList>
    </citation>
    <scope>NUCLEOTIDE SEQUENCE</scope>
</reference>
<feature type="domain" description="Transposase InsH N-terminal" evidence="1">
    <location>
        <begin position="21"/>
        <end position="118"/>
    </location>
</feature>
<protein>
    <recommendedName>
        <fullName evidence="5">Transposase</fullName>
    </recommendedName>
</protein>
<dbReference type="NCBIfam" id="NF033551">
    <property type="entry name" value="transpos_IS1182"/>
    <property type="match status" value="1"/>
</dbReference>
<dbReference type="Pfam" id="PF13751">
    <property type="entry name" value="DDE_Tnp_1_6"/>
    <property type="match status" value="1"/>
</dbReference>
<dbReference type="InterPro" id="IPR047629">
    <property type="entry name" value="IS1182_transpos"/>
</dbReference>
<dbReference type="InterPro" id="IPR025668">
    <property type="entry name" value="Tnp_DDE_dom"/>
</dbReference>
<dbReference type="EMBL" id="CASHTH010000687">
    <property type="protein sequence ID" value="CAI8006450.1"/>
    <property type="molecule type" value="Genomic_DNA"/>
</dbReference>
<dbReference type="InterPro" id="IPR008490">
    <property type="entry name" value="Transposase_InsH_N"/>
</dbReference>
<accession>A0AA35R7X7</accession>
<dbReference type="AlphaFoldDB" id="A0AA35R7X7"/>
<dbReference type="Pfam" id="PF05598">
    <property type="entry name" value="DUF772"/>
    <property type="match status" value="1"/>
</dbReference>
<evidence type="ECO:0000313" key="4">
    <source>
        <dbReference type="Proteomes" id="UP001174909"/>
    </source>
</evidence>
<feature type="domain" description="Transposase DDE" evidence="2">
    <location>
        <begin position="323"/>
        <end position="440"/>
    </location>
</feature>
<dbReference type="PANTHER" id="PTHR33408">
    <property type="entry name" value="TRANSPOSASE"/>
    <property type="match status" value="1"/>
</dbReference>
<evidence type="ECO:0000259" key="1">
    <source>
        <dbReference type="Pfam" id="PF05598"/>
    </source>
</evidence>
<name>A0AA35R7X7_GEOBA</name>
<gene>
    <name evidence="3" type="ORF">GBAR_LOCUS4727</name>
</gene>
<evidence type="ECO:0008006" key="5">
    <source>
        <dbReference type="Google" id="ProtNLM"/>
    </source>
</evidence>
<evidence type="ECO:0000259" key="2">
    <source>
        <dbReference type="Pfam" id="PF13751"/>
    </source>
</evidence>
<evidence type="ECO:0000313" key="3">
    <source>
        <dbReference type="EMBL" id="CAI8006450.1"/>
    </source>
</evidence>